<dbReference type="EMBL" id="WWCL01000002">
    <property type="protein sequence ID" value="MYN45783.1"/>
    <property type="molecule type" value="Genomic_DNA"/>
</dbReference>
<keyword evidence="3" id="KW-0235">DNA replication</keyword>
<evidence type="ECO:0000256" key="3">
    <source>
        <dbReference type="ARBA" id="ARBA00022705"/>
    </source>
</evidence>
<comment type="similarity">
    <text evidence="2">Belongs to the phage GPA family.</text>
</comment>
<feature type="domain" description="Replication gene A protein-like" evidence="7">
    <location>
        <begin position="70"/>
        <end position="354"/>
    </location>
</feature>
<evidence type="ECO:0000256" key="5">
    <source>
        <dbReference type="ARBA" id="ARBA00022759"/>
    </source>
</evidence>
<keyword evidence="9" id="KW-1185">Reference proteome</keyword>
<reference evidence="8" key="1">
    <citation type="submission" date="2019-12" db="EMBL/GenBank/DDBJ databases">
        <title>Novel species isolated from a subtropical stream in China.</title>
        <authorList>
            <person name="Lu H."/>
        </authorList>
    </citation>
    <scope>NUCLEOTIDE SEQUENCE [LARGE SCALE GENOMIC DNA]</scope>
    <source>
        <strain evidence="8">FT93W</strain>
    </source>
</reference>
<dbReference type="Pfam" id="PF05840">
    <property type="entry name" value="Phage_GPA"/>
    <property type="match status" value="1"/>
</dbReference>
<dbReference type="RefSeq" id="WP_161035333.1">
    <property type="nucleotide sequence ID" value="NZ_WWCL01000002.1"/>
</dbReference>
<accession>A0A845HXQ0</accession>
<keyword evidence="4" id="KW-0540">Nuclease</keyword>
<gene>
    <name evidence="8" type="ORF">GTP23_12070</name>
</gene>
<proteinExistence type="inferred from homology"/>
<evidence type="ECO:0000256" key="1">
    <source>
        <dbReference type="ARBA" id="ARBA00003293"/>
    </source>
</evidence>
<dbReference type="GO" id="GO:0016787">
    <property type="term" value="F:hydrolase activity"/>
    <property type="evidence" value="ECO:0007669"/>
    <property type="project" value="UniProtKB-KW"/>
</dbReference>
<dbReference type="InterPro" id="IPR008766">
    <property type="entry name" value="Replication_gene_A-like"/>
</dbReference>
<dbReference type="AlphaFoldDB" id="A0A845HXQ0"/>
<sequence>MIPFDWVEPAPPVLRGVPRRMARAVEKSFGIASPKNEMIEALAWDDQRVPLAIDGVQVGEGALHHAAEAAARECYAICGRVKTAEAVLIAIGMVCRRRGVPLPRGRELAEVIARAVDKGWWLRQIRTEWKRRFEHVSIMLGLTYVKTDPYISREVAMVQAARNRENEELLASCTATNENGQTYTLAELAALGMGNKTLRRGELMTRIRGFEEIASDMRHVGMFWTITCPSKFHSVGGTNAKYQKAGCPTPRDAQAYLVAVWARMRAALHRQGIQPYGFRIAEPHTDGCPHWHMLLFVAPEHAEAMNAVIRAYALEEDGDEDGAARNRCKLVQIEAGKGTAAGYIAKYVAKNIDGFGVGDHKTKENGTTYVIAPDVFGNMEISASQRVTYWSQVWGIRQFQQIGGAPVGVWRELRRVQVEAVANAPEAVRAAHAACQKIESDDPVIAKQASFADYMKAQGGATVGRDAAIKIANKLVSITGRYATYEAKKPVGVYASAQPDAVYEGVHYRWEISRRGESSGVAFAVPRTGVNNCTDGAVKRPFWEGAKASSADRGADWEYRKNRPVSPAPEIVAMYEKYRQRHDGEPSAHLAYLMKKYPRE</sequence>
<comment type="function">
    <text evidence="1">Possible endonuclease which induces a single-strand cut and initiates DNA replication.</text>
</comment>
<dbReference type="GO" id="GO:0006260">
    <property type="term" value="P:DNA replication"/>
    <property type="evidence" value="ECO:0007669"/>
    <property type="project" value="UniProtKB-KW"/>
</dbReference>
<keyword evidence="5 8" id="KW-0255">Endonuclease</keyword>
<evidence type="ECO:0000313" key="8">
    <source>
        <dbReference type="EMBL" id="MYN45783.1"/>
    </source>
</evidence>
<protein>
    <submittedName>
        <fullName evidence="8">Replication endonuclease</fullName>
    </submittedName>
</protein>
<keyword evidence="6" id="KW-0378">Hydrolase</keyword>
<evidence type="ECO:0000256" key="4">
    <source>
        <dbReference type="ARBA" id="ARBA00022722"/>
    </source>
</evidence>
<name>A0A845HXQ0_9BURK</name>
<evidence type="ECO:0000256" key="6">
    <source>
        <dbReference type="ARBA" id="ARBA00022801"/>
    </source>
</evidence>
<dbReference type="Proteomes" id="UP000444316">
    <property type="component" value="Unassembled WGS sequence"/>
</dbReference>
<evidence type="ECO:0000256" key="2">
    <source>
        <dbReference type="ARBA" id="ARBA00009260"/>
    </source>
</evidence>
<dbReference type="GO" id="GO:0004519">
    <property type="term" value="F:endonuclease activity"/>
    <property type="evidence" value="ECO:0007669"/>
    <property type="project" value="UniProtKB-KW"/>
</dbReference>
<evidence type="ECO:0000313" key="9">
    <source>
        <dbReference type="Proteomes" id="UP000444316"/>
    </source>
</evidence>
<organism evidence="8 9">
    <name type="scientific">Duganella fentianensis</name>
    <dbReference type="NCBI Taxonomy" id="2692177"/>
    <lineage>
        <taxon>Bacteria</taxon>
        <taxon>Pseudomonadati</taxon>
        <taxon>Pseudomonadota</taxon>
        <taxon>Betaproteobacteria</taxon>
        <taxon>Burkholderiales</taxon>
        <taxon>Oxalobacteraceae</taxon>
        <taxon>Telluria group</taxon>
        <taxon>Duganella</taxon>
    </lineage>
</organism>
<comment type="caution">
    <text evidence="8">The sequence shown here is derived from an EMBL/GenBank/DDBJ whole genome shotgun (WGS) entry which is preliminary data.</text>
</comment>
<evidence type="ECO:0000259" key="7">
    <source>
        <dbReference type="Pfam" id="PF05840"/>
    </source>
</evidence>